<evidence type="ECO:0000313" key="10">
    <source>
        <dbReference type="Proteomes" id="UP000245680"/>
    </source>
</evidence>
<keyword evidence="4 7" id="KW-0233">DNA recombination</keyword>
<organism evidence="9 10">
    <name type="scientific">Meridianimarinicoccus roseus</name>
    <dbReference type="NCBI Taxonomy" id="2072018"/>
    <lineage>
        <taxon>Bacteria</taxon>
        <taxon>Pseudomonadati</taxon>
        <taxon>Pseudomonadota</taxon>
        <taxon>Alphaproteobacteria</taxon>
        <taxon>Rhodobacterales</taxon>
        <taxon>Paracoccaceae</taxon>
        <taxon>Meridianimarinicoccus</taxon>
    </lineage>
</organism>
<evidence type="ECO:0000256" key="2">
    <source>
        <dbReference type="ARBA" id="ARBA00021310"/>
    </source>
</evidence>
<dbReference type="Gene3D" id="1.20.1440.120">
    <property type="entry name" value="Recombination protein O, C-terminal domain"/>
    <property type="match status" value="1"/>
</dbReference>
<dbReference type="GO" id="GO:0006310">
    <property type="term" value="P:DNA recombination"/>
    <property type="evidence" value="ECO:0007669"/>
    <property type="project" value="UniProtKB-UniRule"/>
</dbReference>
<comment type="caution">
    <text evidence="9">The sequence shown here is derived from an EMBL/GenBank/DDBJ whole genome shotgun (WGS) entry which is preliminary data.</text>
</comment>
<keyword evidence="5 7" id="KW-0234">DNA repair</keyword>
<evidence type="ECO:0000256" key="4">
    <source>
        <dbReference type="ARBA" id="ARBA00023172"/>
    </source>
</evidence>
<reference evidence="9 10" key="1">
    <citation type="submission" date="2018-05" db="EMBL/GenBank/DDBJ databases">
        <title>Rhodobacteraceae gen. nov., sp. nov. isolated from sea water.</title>
        <authorList>
            <person name="Ren Y."/>
        </authorList>
    </citation>
    <scope>NUCLEOTIDE SEQUENCE [LARGE SCALE GENOMIC DNA]</scope>
    <source>
        <strain evidence="9 10">TG-679</strain>
    </source>
</reference>
<evidence type="ECO:0000256" key="5">
    <source>
        <dbReference type="ARBA" id="ARBA00023204"/>
    </source>
</evidence>
<dbReference type="Pfam" id="PF11967">
    <property type="entry name" value="RecO_N"/>
    <property type="match status" value="1"/>
</dbReference>
<evidence type="ECO:0000313" key="9">
    <source>
        <dbReference type="EMBL" id="PWR04423.1"/>
    </source>
</evidence>
<comment type="similarity">
    <text evidence="1 7">Belongs to the RecO family.</text>
</comment>
<dbReference type="SUPFAM" id="SSF50249">
    <property type="entry name" value="Nucleic acid-binding proteins"/>
    <property type="match status" value="1"/>
</dbReference>
<dbReference type="InterPro" id="IPR042242">
    <property type="entry name" value="RecO_C"/>
</dbReference>
<dbReference type="GO" id="GO:0043590">
    <property type="term" value="C:bacterial nucleoid"/>
    <property type="evidence" value="ECO:0007669"/>
    <property type="project" value="TreeGrafter"/>
</dbReference>
<dbReference type="InterPro" id="IPR022572">
    <property type="entry name" value="DNA_rep/recomb_RecO_N"/>
</dbReference>
<evidence type="ECO:0000259" key="8">
    <source>
        <dbReference type="Pfam" id="PF11967"/>
    </source>
</evidence>
<evidence type="ECO:0000256" key="3">
    <source>
        <dbReference type="ARBA" id="ARBA00022763"/>
    </source>
</evidence>
<keyword evidence="3 7" id="KW-0227">DNA damage</keyword>
<evidence type="ECO:0000256" key="1">
    <source>
        <dbReference type="ARBA" id="ARBA00007452"/>
    </source>
</evidence>
<gene>
    <name evidence="7" type="primary">recO</name>
    <name evidence="9" type="ORF">DKT77_01730</name>
</gene>
<proteinExistence type="inferred from homology"/>
<dbReference type="GO" id="GO:0006302">
    <property type="term" value="P:double-strand break repair"/>
    <property type="evidence" value="ECO:0007669"/>
    <property type="project" value="TreeGrafter"/>
</dbReference>
<dbReference type="InterPro" id="IPR003717">
    <property type="entry name" value="RecO"/>
</dbReference>
<dbReference type="HAMAP" id="MF_00201">
    <property type="entry name" value="RecO"/>
    <property type="match status" value="1"/>
</dbReference>
<dbReference type="NCBIfam" id="TIGR00613">
    <property type="entry name" value="reco"/>
    <property type="match status" value="1"/>
</dbReference>
<dbReference type="PANTHER" id="PTHR33991:SF1">
    <property type="entry name" value="DNA REPAIR PROTEIN RECO"/>
    <property type="match status" value="1"/>
</dbReference>
<protein>
    <recommendedName>
        <fullName evidence="2 7">DNA repair protein RecO</fullName>
    </recommendedName>
    <alternativeName>
        <fullName evidence="6 7">Recombination protein O</fullName>
    </alternativeName>
</protein>
<dbReference type="EMBL" id="QGKU01000004">
    <property type="protein sequence ID" value="PWR04423.1"/>
    <property type="molecule type" value="Genomic_DNA"/>
</dbReference>
<dbReference type="SUPFAM" id="SSF57863">
    <property type="entry name" value="ArfGap/RecO-like zinc finger"/>
    <property type="match status" value="1"/>
</dbReference>
<dbReference type="AlphaFoldDB" id="A0A2V2LSK8"/>
<sequence>MDWREEGVLLAVHRHGESAAIIETFTETRGRHAGVVRGGGGRRLGPVLQPGAQLDLAWRARLEDHLGAFTVEPVRSRMAGVAGDRLALSGLTAVCGLLSYALPERAAYPALYRRTVTLLDLMGITPAWPLAYLQWEVALLEELGFALDLTRCAVTGATDDLVFVSPRTGRAVSRAGAGEWADRLLPLPPCLRGQGAAPDAEIAEAMRTTGHFLLTHLEPRRAGQPFPPARQRLVDRLLSGR</sequence>
<dbReference type="Proteomes" id="UP000245680">
    <property type="component" value="Unassembled WGS sequence"/>
</dbReference>
<name>A0A2V2LSK8_9RHOB</name>
<dbReference type="InterPro" id="IPR037278">
    <property type="entry name" value="ARFGAP/RecO"/>
</dbReference>
<dbReference type="RefSeq" id="WP_109810018.1">
    <property type="nucleotide sequence ID" value="NZ_QGKU01000004.1"/>
</dbReference>
<keyword evidence="10" id="KW-1185">Reference proteome</keyword>
<dbReference type="InterPro" id="IPR012340">
    <property type="entry name" value="NA-bd_OB-fold"/>
</dbReference>
<dbReference type="OrthoDB" id="9804792at2"/>
<dbReference type="PANTHER" id="PTHR33991">
    <property type="entry name" value="DNA REPAIR PROTEIN RECO"/>
    <property type="match status" value="1"/>
</dbReference>
<feature type="domain" description="DNA replication/recombination mediator RecO N-terminal" evidence="8">
    <location>
        <begin position="1"/>
        <end position="76"/>
    </location>
</feature>
<accession>A0A2V2LSK8</accession>
<comment type="function">
    <text evidence="7">Involved in DNA repair and RecF pathway recombination.</text>
</comment>
<dbReference type="Pfam" id="PF02565">
    <property type="entry name" value="RecO_C"/>
    <property type="match status" value="1"/>
</dbReference>
<dbReference type="Gene3D" id="2.40.50.140">
    <property type="entry name" value="Nucleic acid-binding proteins"/>
    <property type="match status" value="1"/>
</dbReference>
<evidence type="ECO:0000256" key="7">
    <source>
        <dbReference type="HAMAP-Rule" id="MF_00201"/>
    </source>
</evidence>
<evidence type="ECO:0000256" key="6">
    <source>
        <dbReference type="ARBA" id="ARBA00033409"/>
    </source>
</evidence>